<keyword evidence="3" id="KW-1185">Reference proteome</keyword>
<evidence type="ECO:0000259" key="1">
    <source>
        <dbReference type="Pfam" id="PF21294"/>
    </source>
</evidence>
<proteinExistence type="predicted"/>
<dbReference type="EMBL" id="AFRT01000802">
    <property type="protein sequence ID" value="ELU42466.1"/>
    <property type="molecule type" value="Genomic_DNA"/>
</dbReference>
<dbReference type="Pfam" id="PF21294">
    <property type="entry name" value="Polysacc_lyase_14"/>
    <property type="match status" value="1"/>
</dbReference>
<dbReference type="PANTHER" id="PTHR40124:SF1">
    <property type="entry name" value="DISAGGREGATASE RELATED REPEAT PROTEIN"/>
    <property type="match status" value="1"/>
</dbReference>
<accession>L8WWK1</accession>
<evidence type="ECO:0000313" key="2">
    <source>
        <dbReference type="EMBL" id="ELU42466.1"/>
    </source>
</evidence>
<organism evidence="2 3">
    <name type="scientific">Thanatephorus cucumeris (strain AG1-IA)</name>
    <name type="common">Rice sheath blight fungus</name>
    <name type="synonym">Rhizoctonia solani</name>
    <dbReference type="NCBI Taxonomy" id="983506"/>
    <lineage>
        <taxon>Eukaryota</taxon>
        <taxon>Fungi</taxon>
        <taxon>Dikarya</taxon>
        <taxon>Basidiomycota</taxon>
        <taxon>Agaricomycotina</taxon>
        <taxon>Agaricomycetes</taxon>
        <taxon>Cantharellales</taxon>
        <taxon>Ceratobasidiaceae</taxon>
        <taxon>Rhizoctonia</taxon>
        <taxon>Rhizoctonia solani AG-1</taxon>
    </lineage>
</organism>
<dbReference type="Proteomes" id="UP000011668">
    <property type="component" value="Unassembled WGS sequence"/>
</dbReference>
<comment type="caution">
    <text evidence="2">The sequence shown here is derived from an EMBL/GenBank/DDBJ whole genome shotgun (WGS) entry which is preliminary data.</text>
</comment>
<feature type="domain" description="Polysaccharide lyase 14" evidence="1">
    <location>
        <begin position="3"/>
        <end position="164"/>
    </location>
</feature>
<dbReference type="STRING" id="983506.L8WWK1"/>
<reference evidence="2 3" key="1">
    <citation type="journal article" date="2013" name="Nat. Commun.">
        <title>The evolution and pathogenic mechanisms of the rice sheath blight pathogen.</title>
        <authorList>
            <person name="Zheng A."/>
            <person name="Lin R."/>
            <person name="Xu L."/>
            <person name="Qin P."/>
            <person name="Tang C."/>
            <person name="Ai P."/>
            <person name="Zhang D."/>
            <person name="Liu Y."/>
            <person name="Sun Z."/>
            <person name="Feng H."/>
            <person name="Wang Y."/>
            <person name="Chen Y."/>
            <person name="Liang X."/>
            <person name="Fu R."/>
            <person name="Li Q."/>
            <person name="Zhang J."/>
            <person name="Yu X."/>
            <person name="Xie Z."/>
            <person name="Ding L."/>
            <person name="Guan P."/>
            <person name="Tang J."/>
            <person name="Liang Y."/>
            <person name="Wang S."/>
            <person name="Deng Q."/>
            <person name="Li S."/>
            <person name="Zhu J."/>
            <person name="Wang L."/>
            <person name="Liu H."/>
            <person name="Li P."/>
        </authorList>
    </citation>
    <scope>NUCLEOTIDE SEQUENCE [LARGE SCALE GENOMIC DNA]</scope>
    <source>
        <strain evidence="3">AG-1 IA</strain>
    </source>
</reference>
<dbReference type="HOGENOM" id="CLU_750440_0_0_1"/>
<dbReference type="InterPro" id="IPR048958">
    <property type="entry name" value="Polysacc_lyase_14"/>
</dbReference>
<dbReference type="AlphaFoldDB" id="L8WWK1"/>
<gene>
    <name evidence="2" type="ORF">AG1IA_03486</name>
</gene>
<dbReference type="PANTHER" id="PTHR40124">
    <property type="match status" value="1"/>
</dbReference>
<evidence type="ECO:0000313" key="3">
    <source>
        <dbReference type="Proteomes" id="UP000011668"/>
    </source>
</evidence>
<sequence length="369" mass="41132">MPGAQFVQLWNSTSNFQSMVLSYEVAFDANFDFVKSGGAKYTTVNREVSFRGCGAGQIFWDARVGSNLLGVIVSAREYWHSLMWRTNGNGEGTNKKQKASSAPDYVYLVYAYIRPVNGICDSSLVRCNDDFGSFAFQSGTWNRITMLVRLNSPENVANGQLQLLWVFSSPVIISLRSNHAYRYAATTIYSPFHTMGYSIVTRTVSTRSVPLSFCEPTGEDSSWASPKEQHTYFRNIRMWGSDAPSNMTGNRINAASSIAVGFPVWLPISVGVMSAFAGLHSDTYAWSNLEKTTTRLAPSGEAHLRYLLGNVREILKRKKPKTMMRTTRYSCDSSAFSSATGACRRAKPRLSEGIQERKCQLGQCLELPY</sequence>
<protein>
    <recommendedName>
        <fullName evidence="1">Polysaccharide lyase 14 domain-containing protein</fullName>
    </recommendedName>
</protein>
<dbReference type="OrthoDB" id="2395160at2759"/>
<name>L8WWK1_THACA</name>
<dbReference type="Gene3D" id="2.60.120.200">
    <property type="match status" value="1"/>
</dbReference>